<gene>
    <name evidence="3" type="ORF">BST39_03985</name>
</gene>
<keyword evidence="4" id="KW-1185">Reference proteome</keyword>
<dbReference type="SUPFAM" id="SSF51679">
    <property type="entry name" value="Bacterial luciferase-like"/>
    <property type="match status" value="1"/>
</dbReference>
<dbReference type="AlphaFoldDB" id="A0A1X0IER3"/>
<dbReference type="PANTHER" id="PTHR43244:SF1">
    <property type="entry name" value="5,10-METHYLENETETRAHYDROMETHANOPTERIN REDUCTASE"/>
    <property type="match status" value="1"/>
</dbReference>
<dbReference type="Proteomes" id="UP000192513">
    <property type="component" value="Unassembled WGS sequence"/>
</dbReference>
<dbReference type="Gene3D" id="3.20.20.30">
    <property type="entry name" value="Luciferase-like domain"/>
    <property type="match status" value="1"/>
</dbReference>
<evidence type="ECO:0000313" key="4">
    <source>
        <dbReference type="Proteomes" id="UP000192513"/>
    </source>
</evidence>
<dbReference type="InterPro" id="IPR050564">
    <property type="entry name" value="F420-G6PD/mer"/>
</dbReference>
<organism evidence="3 4">
    <name type="scientific">Mycobacterium paraseoulense</name>
    <dbReference type="NCBI Taxonomy" id="590652"/>
    <lineage>
        <taxon>Bacteria</taxon>
        <taxon>Bacillati</taxon>
        <taxon>Actinomycetota</taxon>
        <taxon>Actinomycetes</taxon>
        <taxon>Mycobacteriales</taxon>
        <taxon>Mycobacteriaceae</taxon>
        <taxon>Mycobacterium</taxon>
    </lineage>
</organism>
<dbReference type="InterPro" id="IPR036661">
    <property type="entry name" value="Luciferase-like_sf"/>
</dbReference>
<name>A0A1X0IER3_9MYCO</name>
<dbReference type="InterPro" id="IPR011251">
    <property type="entry name" value="Luciferase-like_dom"/>
</dbReference>
<keyword evidence="1" id="KW-0560">Oxidoreductase</keyword>
<dbReference type="EMBL" id="MVIE01000004">
    <property type="protein sequence ID" value="ORB45396.1"/>
    <property type="molecule type" value="Genomic_DNA"/>
</dbReference>
<evidence type="ECO:0000256" key="1">
    <source>
        <dbReference type="ARBA" id="ARBA00023002"/>
    </source>
</evidence>
<accession>A0A1X0IER3</accession>
<evidence type="ECO:0000313" key="3">
    <source>
        <dbReference type="EMBL" id="ORB45396.1"/>
    </source>
</evidence>
<reference evidence="3 4" key="1">
    <citation type="submission" date="2017-02" db="EMBL/GenBank/DDBJ databases">
        <title>The new phylogeny of genus Mycobacterium.</title>
        <authorList>
            <person name="Tortoli E."/>
            <person name="Trovato A."/>
            <person name="Cirillo D.M."/>
        </authorList>
    </citation>
    <scope>NUCLEOTIDE SEQUENCE [LARGE SCALE GENOMIC DNA]</scope>
    <source>
        <strain evidence="3 4">DSM 45000</strain>
    </source>
</reference>
<proteinExistence type="predicted"/>
<dbReference type="NCBIfam" id="TIGR03857">
    <property type="entry name" value="F420_MSMEG_2249"/>
    <property type="match status" value="1"/>
</dbReference>
<dbReference type="PANTHER" id="PTHR43244">
    <property type="match status" value="1"/>
</dbReference>
<comment type="caution">
    <text evidence="3">The sequence shown here is derived from an EMBL/GenBank/DDBJ whole genome shotgun (WGS) entry which is preliminary data.</text>
</comment>
<protein>
    <submittedName>
        <fullName evidence="3">LLM class F420-dependent oxidoreductase</fullName>
    </submittedName>
</protein>
<dbReference type="GO" id="GO:0016705">
    <property type="term" value="F:oxidoreductase activity, acting on paired donors, with incorporation or reduction of molecular oxygen"/>
    <property type="evidence" value="ECO:0007669"/>
    <property type="project" value="InterPro"/>
</dbReference>
<dbReference type="RefSeq" id="WP_083169327.1">
    <property type="nucleotide sequence ID" value="NZ_AP022619.1"/>
</dbReference>
<dbReference type="STRING" id="590652.BST39_03985"/>
<dbReference type="Pfam" id="PF00296">
    <property type="entry name" value="Bac_luciferase"/>
    <property type="match status" value="1"/>
</dbReference>
<sequence length="372" mass="38866">METFEPHGSTQDRFGAYLLPGRVHDPRVAIGQARAAEHTGLSTAWIGERLGNKDIGPLAAAVAQATTTIKVASGVTNIGLRHPIQLASTAMTLQGLASGRFILGLGRLNPAAAKAYGLPLVTNAVVADTAELLRRLCGGEKVSYSGPAGTFPKLRLTDLPDTAPPPLVFAAIGPKSLELAGTHFDGVLLHPMLTVDAVARSAATVRDAAQRSGRDPSQMRVYASVLVAPELPEQQEIAAIAARAVTYFQIVGYGESLTTANQWDPSPLTQLRAHPFFDGSTAIADYRFTRYDLTDVAQQCIPSAWIKAAAAVGSARHCAQRLAEYLAAGADELVLHGATPELLGPLMAHAANCTGSTGPAIQGCGNARIGPS</sequence>
<dbReference type="OrthoDB" id="5723777at2"/>
<feature type="domain" description="Luciferase-like" evidence="2">
    <location>
        <begin position="20"/>
        <end position="331"/>
    </location>
</feature>
<dbReference type="InterPro" id="IPR022378">
    <property type="entry name" value="F420_OxRdatse_MSMEG2249_pred"/>
</dbReference>
<evidence type="ECO:0000259" key="2">
    <source>
        <dbReference type="Pfam" id="PF00296"/>
    </source>
</evidence>